<reference evidence="1 2" key="1">
    <citation type="journal article" date="2018" name="Mol. Biol. Evol.">
        <title>Broad Genomic Sampling Reveals a Smut Pathogenic Ancestry of the Fungal Clade Ustilaginomycotina.</title>
        <authorList>
            <person name="Kijpornyongpan T."/>
            <person name="Mondo S.J."/>
            <person name="Barry K."/>
            <person name="Sandor L."/>
            <person name="Lee J."/>
            <person name="Lipzen A."/>
            <person name="Pangilinan J."/>
            <person name="LaButti K."/>
            <person name="Hainaut M."/>
            <person name="Henrissat B."/>
            <person name="Grigoriev I.V."/>
            <person name="Spatafora J.W."/>
            <person name="Aime M.C."/>
        </authorList>
    </citation>
    <scope>NUCLEOTIDE SEQUENCE [LARGE SCALE GENOMIC DNA]</scope>
    <source>
        <strain evidence="1 2">MCA 3645</strain>
    </source>
</reference>
<dbReference type="PROSITE" id="PS51257">
    <property type="entry name" value="PROKAR_LIPOPROTEIN"/>
    <property type="match status" value="1"/>
</dbReference>
<organism evidence="1 2">
    <name type="scientific">Testicularia cyperi</name>
    <dbReference type="NCBI Taxonomy" id="1882483"/>
    <lineage>
        <taxon>Eukaryota</taxon>
        <taxon>Fungi</taxon>
        <taxon>Dikarya</taxon>
        <taxon>Basidiomycota</taxon>
        <taxon>Ustilaginomycotina</taxon>
        <taxon>Ustilaginomycetes</taxon>
        <taxon>Ustilaginales</taxon>
        <taxon>Anthracoideaceae</taxon>
        <taxon>Testicularia</taxon>
    </lineage>
</organism>
<dbReference type="InParanoid" id="A0A317XJ64"/>
<dbReference type="AlphaFoldDB" id="A0A317XJ64"/>
<dbReference type="Proteomes" id="UP000246740">
    <property type="component" value="Unassembled WGS sequence"/>
</dbReference>
<accession>A0A317XJ64</accession>
<name>A0A317XJ64_9BASI</name>
<keyword evidence="2" id="KW-1185">Reference proteome</keyword>
<evidence type="ECO:0000313" key="2">
    <source>
        <dbReference type="Proteomes" id="UP000246740"/>
    </source>
</evidence>
<proteinExistence type="predicted"/>
<sequence length="51" mass="5811">MHTRRAGPSSSLTTGACRADSARRARYFQDYIWLCRDDTFLQMQTGSRPDG</sequence>
<protein>
    <submittedName>
        <fullName evidence="1">Uncharacterized protein</fullName>
    </submittedName>
</protein>
<dbReference type="EMBL" id="KZ819201">
    <property type="protein sequence ID" value="PWY97872.1"/>
    <property type="molecule type" value="Genomic_DNA"/>
</dbReference>
<evidence type="ECO:0000313" key="1">
    <source>
        <dbReference type="EMBL" id="PWY97872.1"/>
    </source>
</evidence>
<gene>
    <name evidence="1" type="ORF">BCV70DRAFT_202363</name>
</gene>